<dbReference type="InterPro" id="IPR050363">
    <property type="entry name" value="MIP/Aquaporin"/>
</dbReference>
<evidence type="ECO:0000256" key="2">
    <source>
        <dbReference type="ARBA" id="ARBA00006175"/>
    </source>
</evidence>
<dbReference type="PANTHER" id="PTHR43829:SF9">
    <property type="entry name" value="AQUAPORIN-9"/>
    <property type="match status" value="1"/>
</dbReference>
<feature type="transmembrane region" description="Helical" evidence="8">
    <location>
        <begin position="47"/>
        <end position="80"/>
    </location>
</feature>
<evidence type="ECO:0000256" key="1">
    <source>
        <dbReference type="ARBA" id="ARBA00004141"/>
    </source>
</evidence>
<dbReference type="Pfam" id="PF00230">
    <property type="entry name" value="MIP"/>
    <property type="match status" value="1"/>
</dbReference>
<gene>
    <name evidence="9" type="ORF">FHX46_003122</name>
</gene>
<feature type="transmembrane region" description="Helical" evidence="8">
    <location>
        <begin position="178"/>
        <end position="199"/>
    </location>
</feature>
<dbReference type="InterPro" id="IPR023271">
    <property type="entry name" value="Aquaporin-like"/>
</dbReference>
<keyword evidence="6 8" id="KW-0472">Membrane</keyword>
<name>A0ABX0SUF6_9PSEU</name>
<evidence type="ECO:0000256" key="3">
    <source>
        <dbReference type="ARBA" id="ARBA00022448"/>
    </source>
</evidence>
<feature type="transmembrane region" description="Helical" evidence="8">
    <location>
        <begin position="149"/>
        <end position="166"/>
    </location>
</feature>
<evidence type="ECO:0000256" key="5">
    <source>
        <dbReference type="ARBA" id="ARBA00022989"/>
    </source>
</evidence>
<evidence type="ECO:0000256" key="7">
    <source>
        <dbReference type="RuleBase" id="RU000477"/>
    </source>
</evidence>
<accession>A0ABX0SUF6</accession>
<feature type="transmembrane region" description="Helical" evidence="8">
    <location>
        <begin position="92"/>
        <end position="110"/>
    </location>
</feature>
<comment type="caution">
    <text evidence="9">The sequence shown here is derived from an EMBL/GenBank/DDBJ whole genome shotgun (WGS) entry which is preliminary data.</text>
</comment>
<evidence type="ECO:0000313" key="10">
    <source>
        <dbReference type="Proteomes" id="UP000754495"/>
    </source>
</evidence>
<dbReference type="PRINTS" id="PR00783">
    <property type="entry name" value="MINTRINSICP"/>
</dbReference>
<keyword evidence="5 8" id="KW-1133">Transmembrane helix</keyword>
<feature type="transmembrane region" description="Helical" evidence="8">
    <location>
        <begin position="228"/>
        <end position="247"/>
    </location>
</feature>
<dbReference type="RefSeq" id="WP_167096424.1">
    <property type="nucleotide sequence ID" value="NZ_JAANOU010000001.1"/>
</dbReference>
<protein>
    <submittedName>
        <fullName evidence="9">Glycerol uptake facilitator protein</fullName>
    </submittedName>
</protein>
<keyword evidence="4 7" id="KW-0812">Transmembrane</keyword>
<organism evidence="9 10">
    <name type="scientific">Amycolatopsis viridis</name>
    <dbReference type="NCBI Taxonomy" id="185678"/>
    <lineage>
        <taxon>Bacteria</taxon>
        <taxon>Bacillati</taxon>
        <taxon>Actinomycetota</taxon>
        <taxon>Actinomycetes</taxon>
        <taxon>Pseudonocardiales</taxon>
        <taxon>Pseudonocardiaceae</taxon>
        <taxon>Amycolatopsis</taxon>
    </lineage>
</organism>
<keyword evidence="10" id="KW-1185">Reference proteome</keyword>
<comment type="subcellular location">
    <subcellularLocation>
        <location evidence="1">Membrane</location>
        <topology evidence="1">Multi-pass membrane protein</topology>
    </subcellularLocation>
</comment>
<dbReference type="NCBIfam" id="TIGR00861">
    <property type="entry name" value="MIP"/>
    <property type="match status" value="1"/>
</dbReference>
<keyword evidence="3 7" id="KW-0813">Transport</keyword>
<reference evidence="9 10" key="1">
    <citation type="submission" date="2020-03" db="EMBL/GenBank/DDBJ databases">
        <title>Sequencing the genomes of 1000 actinobacteria strains.</title>
        <authorList>
            <person name="Klenk H.-P."/>
        </authorList>
    </citation>
    <scope>NUCLEOTIDE SEQUENCE [LARGE SCALE GENOMIC DNA]</scope>
    <source>
        <strain evidence="9 10">DSM 45668</strain>
    </source>
</reference>
<dbReference type="Gene3D" id="1.20.1080.10">
    <property type="entry name" value="Glycerol uptake facilitator protein"/>
    <property type="match status" value="1"/>
</dbReference>
<evidence type="ECO:0000256" key="6">
    <source>
        <dbReference type="ARBA" id="ARBA00023136"/>
    </source>
</evidence>
<dbReference type="InterPro" id="IPR022357">
    <property type="entry name" value="MIP_CS"/>
</dbReference>
<evidence type="ECO:0000256" key="4">
    <source>
        <dbReference type="ARBA" id="ARBA00022692"/>
    </source>
</evidence>
<dbReference type="SUPFAM" id="SSF81338">
    <property type="entry name" value="Aquaporin-like"/>
    <property type="match status" value="1"/>
</dbReference>
<comment type="similarity">
    <text evidence="2 7">Belongs to the MIP/aquaporin (TC 1.A.8) family.</text>
</comment>
<dbReference type="EMBL" id="JAANOU010000001">
    <property type="protein sequence ID" value="NIH80592.1"/>
    <property type="molecule type" value="Genomic_DNA"/>
</dbReference>
<dbReference type="PANTHER" id="PTHR43829">
    <property type="entry name" value="AQUAPORIN OR AQUAGLYCEROPORIN RELATED"/>
    <property type="match status" value="1"/>
</dbReference>
<sequence length="271" mass="28417">MTRSLKAHGLAGELAAEFVGTMILILFGVGVVAQVVAAGIGDHDSIAWAWGLGVTLGVYVASRISGAHLNPAITVALAVFQGFSWRKVAPYALAQTAGAFVAALLVRWNYTEVLHAADPGLTIKTQGVFSTLPGNGSLPVGEWGAFRDQIIGTAILALIIFAITDLRNTAPAANLGPVVVGFGVVAIGMAWGTNAGYAINPARDFGPRLMSWLTGYDTAWNDQYGNSYWWVPVLAPVIGAVLGGALYKYLISRNLPRTEDIGPAKALEPTA</sequence>
<evidence type="ECO:0000313" key="9">
    <source>
        <dbReference type="EMBL" id="NIH80592.1"/>
    </source>
</evidence>
<evidence type="ECO:0000256" key="8">
    <source>
        <dbReference type="SAM" id="Phobius"/>
    </source>
</evidence>
<dbReference type="InterPro" id="IPR000425">
    <property type="entry name" value="MIP"/>
</dbReference>
<dbReference type="Proteomes" id="UP000754495">
    <property type="component" value="Unassembled WGS sequence"/>
</dbReference>
<dbReference type="PROSITE" id="PS00221">
    <property type="entry name" value="MIP"/>
    <property type="match status" value="1"/>
</dbReference>
<proteinExistence type="inferred from homology"/>
<feature type="transmembrane region" description="Helical" evidence="8">
    <location>
        <begin position="21"/>
        <end position="41"/>
    </location>
</feature>